<proteinExistence type="predicted"/>
<evidence type="ECO:0000313" key="2">
    <source>
        <dbReference type="EMBL" id="CDP24950.1"/>
    </source>
</evidence>
<protein>
    <submittedName>
        <fullName evidence="2">Uncharacterized protein</fullName>
    </submittedName>
</protein>
<feature type="compositionally biased region" description="Polar residues" evidence="1">
    <location>
        <begin position="8"/>
        <end position="17"/>
    </location>
</feature>
<sequence>MSLFIGSKSASSRQGSNIYRDKHPSFSHGSRNKYRGRDPKVSGATLVENEAGDRPLTGTSFLFVVNELNNNYEAQTYGSEPLRDQWLNFMPPERADENRKAASSLRLMGIGGVLPKRETKQKRSLLTQPRYQNNRYRPGRGHEGHIVRVDTAGNITGHPIICRQATIFSCSNHLPVIVGPGDASLGNSRVVRHVLDSDNMFYWSLLHISRWDDGSNISYVNSEGRGVPSVVGRNPSWIPSLVPQVYWNPNANLVSGGLSGDLSVLIGLMAFHSRVGRASDVFISQKWHHNRWIGSQHAPTHGKFIALCASTPNMKSVSERLANGTNSAKNPRGKSARLFCPSVSGQSGKGTGGQ</sequence>
<dbReference type="Proteomes" id="UP000001197">
    <property type="component" value="Chromosome 2"/>
</dbReference>
<feature type="region of interest" description="Disordered" evidence="1">
    <location>
        <begin position="322"/>
        <end position="354"/>
    </location>
</feature>
<evidence type="ECO:0000256" key="1">
    <source>
        <dbReference type="SAM" id="MobiDB-lite"/>
    </source>
</evidence>
<dbReference type="InParanoid" id="A0A090CBR7"/>
<organism evidence="2 3">
    <name type="scientific">Podospora anserina (strain S / ATCC MYA-4624 / DSM 980 / FGSC 10383)</name>
    <name type="common">Pleurage anserina</name>
    <dbReference type="NCBI Taxonomy" id="515849"/>
    <lineage>
        <taxon>Eukaryota</taxon>
        <taxon>Fungi</taxon>
        <taxon>Dikarya</taxon>
        <taxon>Ascomycota</taxon>
        <taxon>Pezizomycotina</taxon>
        <taxon>Sordariomycetes</taxon>
        <taxon>Sordariomycetidae</taxon>
        <taxon>Sordariales</taxon>
        <taxon>Podosporaceae</taxon>
        <taxon>Podospora</taxon>
        <taxon>Podospora anserina</taxon>
    </lineage>
</organism>
<dbReference type="AlphaFoldDB" id="A0A090CBR7"/>
<dbReference type="EMBL" id="FO904937">
    <property type="protein sequence ID" value="CDP24950.1"/>
    <property type="molecule type" value="Genomic_DNA"/>
</dbReference>
<dbReference type="STRING" id="515849.A0A090CBR7"/>
<dbReference type="eggNOG" id="ENOG502T4EB">
    <property type="taxonomic scope" value="Eukaryota"/>
</dbReference>
<feature type="region of interest" description="Disordered" evidence="1">
    <location>
        <begin position="1"/>
        <end position="39"/>
    </location>
</feature>
<evidence type="ECO:0000313" key="3">
    <source>
        <dbReference type="Proteomes" id="UP000001197"/>
    </source>
</evidence>
<accession>A0A090CBR7</accession>
<reference evidence="3" key="2">
    <citation type="journal article" date="2014" name="Genetics">
        <title>Maintaining two mating types: Structure of the mating type locus and its role in heterokaryosis in Podospora anserina.</title>
        <authorList>
            <person name="Grognet P."/>
            <person name="Bidard F."/>
            <person name="Kuchly C."/>
            <person name="Tong L.C.H."/>
            <person name="Coppin E."/>
            <person name="Benkhali J.A."/>
            <person name="Couloux A."/>
            <person name="Wincker P."/>
            <person name="Debuchy R."/>
            <person name="Silar P."/>
        </authorList>
    </citation>
    <scope>GENOME REANNOTATION</scope>
    <source>
        <strain evidence="3">S / ATCC MYA-4624 / DSM 980 / FGSC 10383</strain>
    </source>
</reference>
<reference evidence="2 3" key="1">
    <citation type="journal article" date="2008" name="Genome Biol.">
        <title>The genome sequence of the model ascomycete fungus Podospora anserina.</title>
        <authorList>
            <person name="Espagne E."/>
            <person name="Lespinet O."/>
            <person name="Malagnac F."/>
            <person name="Da Silva C."/>
            <person name="Jaillon O."/>
            <person name="Porcel B.M."/>
            <person name="Couloux A."/>
            <person name="Aury J.-M."/>
            <person name="Segurens B."/>
            <person name="Poulain J."/>
            <person name="Anthouard V."/>
            <person name="Grossetete S."/>
            <person name="Khalili H."/>
            <person name="Coppin E."/>
            <person name="Dequard-Chablat M."/>
            <person name="Picard M."/>
            <person name="Contamine V."/>
            <person name="Arnaise S."/>
            <person name="Bourdais A."/>
            <person name="Berteaux-Lecellier V."/>
            <person name="Gautheret D."/>
            <person name="de Vries R.P."/>
            <person name="Battaglia E."/>
            <person name="Coutinho P.M."/>
            <person name="Danchin E.G.J."/>
            <person name="Henrissat B."/>
            <person name="El Khoury R."/>
            <person name="Sainsard-Chanet A."/>
            <person name="Boivin A."/>
            <person name="Pinan-Lucarre B."/>
            <person name="Sellem C.H."/>
            <person name="Debuchy R."/>
            <person name="Wincker P."/>
            <person name="Weissenbach J."/>
            <person name="Silar P."/>
        </authorList>
    </citation>
    <scope>NUCLEOTIDE SEQUENCE [LARGE SCALE GENOMIC DNA]</scope>
    <source>
        <strain evidence="3">S / ATCC MYA-4624 / DSM 980 / FGSC 10383</strain>
    </source>
</reference>
<name>A0A090CBR7_PODAN</name>
<keyword evidence="3" id="KW-1185">Reference proteome</keyword>